<sequence>MYANRDQTYTQYELPNESYSSRDNFVIRVARSDVSTNAASNVPVKSSAGCIRILMMIACGIVGCLLAAAVIITLYVVIYDSINGSGTTTTTSTTTTTLLTVITGVQNYAVMLNANGYHGIYYIRYYSATNTSTSLSISYPIVYLSGTTFSTSYINNAWYGLSTNCVGSTGVATCTAVCKSLSRSYVGVTSSCTNGYSGSVGSYVTPDYAVYTTSDSTSTPWTDHGAASTCVNAMSSCDCSL</sequence>
<dbReference type="AlphaFoldDB" id="A0A815CBT1"/>
<dbReference type="Proteomes" id="UP000663852">
    <property type="component" value="Unassembled WGS sequence"/>
</dbReference>
<dbReference type="EMBL" id="CAJNOR010002358">
    <property type="protein sequence ID" value="CAF1283069.1"/>
    <property type="molecule type" value="Genomic_DNA"/>
</dbReference>
<feature type="transmembrane region" description="Helical" evidence="1">
    <location>
        <begin position="53"/>
        <end position="78"/>
    </location>
</feature>
<comment type="caution">
    <text evidence="3">The sequence shown here is derived from an EMBL/GenBank/DDBJ whole genome shotgun (WGS) entry which is preliminary data.</text>
</comment>
<keyword evidence="1" id="KW-1133">Transmembrane helix</keyword>
<accession>A0A815CBT1</accession>
<name>A0A815CBT1_ADIRI</name>
<evidence type="ECO:0000313" key="4">
    <source>
        <dbReference type="Proteomes" id="UP000663828"/>
    </source>
</evidence>
<gene>
    <name evidence="2" type="ORF">EDS130_LOCUS7657</name>
    <name evidence="3" type="ORF">XAT740_LOCUS27924</name>
</gene>
<dbReference type="OrthoDB" id="10048920at2759"/>
<evidence type="ECO:0000313" key="2">
    <source>
        <dbReference type="EMBL" id="CAF0857926.1"/>
    </source>
</evidence>
<proteinExistence type="predicted"/>
<dbReference type="Proteomes" id="UP000663828">
    <property type="component" value="Unassembled WGS sequence"/>
</dbReference>
<keyword evidence="1" id="KW-0472">Membrane</keyword>
<protein>
    <submittedName>
        <fullName evidence="3">Uncharacterized protein</fullName>
    </submittedName>
</protein>
<reference evidence="3" key="1">
    <citation type="submission" date="2021-02" db="EMBL/GenBank/DDBJ databases">
        <authorList>
            <person name="Nowell W R."/>
        </authorList>
    </citation>
    <scope>NUCLEOTIDE SEQUENCE</scope>
</reference>
<organism evidence="3 4">
    <name type="scientific">Adineta ricciae</name>
    <name type="common">Rotifer</name>
    <dbReference type="NCBI Taxonomy" id="249248"/>
    <lineage>
        <taxon>Eukaryota</taxon>
        <taxon>Metazoa</taxon>
        <taxon>Spiralia</taxon>
        <taxon>Gnathifera</taxon>
        <taxon>Rotifera</taxon>
        <taxon>Eurotatoria</taxon>
        <taxon>Bdelloidea</taxon>
        <taxon>Adinetida</taxon>
        <taxon>Adinetidae</taxon>
        <taxon>Adineta</taxon>
    </lineage>
</organism>
<keyword evidence="4" id="KW-1185">Reference proteome</keyword>
<dbReference type="EMBL" id="CAJNOJ010000023">
    <property type="protein sequence ID" value="CAF0857926.1"/>
    <property type="molecule type" value="Genomic_DNA"/>
</dbReference>
<evidence type="ECO:0000256" key="1">
    <source>
        <dbReference type="SAM" id="Phobius"/>
    </source>
</evidence>
<keyword evidence="1" id="KW-0812">Transmembrane</keyword>
<evidence type="ECO:0000313" key="3">
    <source>
        <dbReference type="EMBL" id="CAF1283069.1"/>
    </source>
</evidence>